<dbReference type="Proteomes" id="UP001732700">
    <property type="component" value="Chromosome 4A"/>
</dbReference>
<evidence type="ECO:0000313" key="2">
    <source>
        <dbReference type="Proteomes" id="UP001732700"/>
    </source>
</evidence>
<dbReference type="EnsemblPlants" id="AVESA.00010b.r2.4AG0625390.1">
    <property type="protein sequence ID" value="AVESA.00010b.r2.4AG0625390.1.CDS"/>
    <property type="gene ID" value="AVESA.00010b.r2.4AG0625390"/>
</dbReference>
<protein>
    <submittedName>
        <fullName evidence="1">Uncharacterized protein</fullName>
    </submittedName>
</protein>
<name>A0ACD5WF25_AVESA</name>
<reference evidence="1" key="1">
    <citation type="submission" date="2021-05" db="EMBL/GenBank/DDBJ databases">
        <authorList>
            <person name="Scholz U."/>
            <person name="Mascher M."/>
            <person name="Fiebig A."/>
        </authorList>
    </citation>
    <scope>NUCLEOTIDE SEQUENCE [LARGE SCALE GENOMIC DNA]</scope>
</reference>
<evidence type="ECO:0000313" key="1">
    <source>
        <dbReference type="EnsemblPlants" id="AVESA.00010b.r2.4AG0625390.1.CDS"/>
    </source>
</evidence>
<keyword evidence="2" id="KW-1185">Reference proteome</keyword>
<accession>A0ACD5WF25</accession>
<reference evidence="1" key="2">
    <citation type="submission" date="2025-09" db="UniProtKB">
        <authorList>
            <consortium name="EnsemblPlants"/>
        </authorList>
    </citation>
    <scope>IDENTIFICATION</scope>
</reference>
<proteinExistence type="predicted"/>
<organism evidence="1 2">
    <name type="scientific">Avena sativa</name>
    <name type="common">Oat</name>
    <dbReference type="NCBI Taxonomy" id="4498"/>
    <lineage>
        <taxon>Eukaryota</taxon>
        <taxon>Viridiplantae</taxon>
        <taxon>Streptophyta</taxon>
        <taxon>Embryophyta</taxon>
        <taxon>Tracheophyta</taxon>
        <taxon>Spermatophyta</taxon>
        <taxon>Magnoliopsida</taxon>
        <taxon>Liliopsida</taxon>
        <taxon>Poales</taxon>
        <taxon>Poaceae</taxon>
        <taxon>BOP clade</taxon>
        <taxon>Pooideae</taxon>
        <taxon>Poodae</taxon>
        <taxon>Poeae</taxon>
        <taxon>Poeae Chloroplast Group 1 (Aveneae type)</taxon>
        <taxon>Aveninae</taxon>
        <taxon>Avena</taxon>
    </lineage>
</organism>
<sequence length="778" mass="84236">MEEAAAAAAARVVGGSVRVVARICPPPDPSAPTSTTAPAANSFRVSATRGGGGPRSSDAAALLAFTSAAATPSSSSQGRAPGTRKEEHTLDWCYRQDETNHHVFLNEVEPLIHHLTVTSGTNACVIACGSGNAKDHLFIGSQGQPGLVTMAMEQILGFSKTISGAVRVSSYQVVQDTQIFDLLEPKNQEVLVLEDAQGRTQLKGLSMLHVKSMEDFAQLSCFDSNHLNKESTKASPQLQTRGHQGLIIHISSVDQGGKECAIAKMNFLNLADYVDPKQKNNGGAAALSKSNKCMYALMNVVQALNSNQSFIPYRQSKVTRILQDSLCKTSGAVLVACLDEISCHDTVSTLSLAARSSLVANEQYHKSMSVTSSKKANANLSANAKSSSRPFLTYIHQPNPAEEKHDRPQWNNSATKACRTPIANMRRSQPIMYSAKKSESLFSTPIMHSAKKSESLLSTPIKLKQKDAKLTMSGRRSQSMVRSAKKAESDLSTKISIKVKQKDAKSTLSRSTVFCPSTNSSKEDKIVFAPAAVKVEEVQSSRDVKIHAPSTDVGFDKASDTLDTASSETQKVVSSSMEEEDNSSSVLHTLSSCSDSGETCSSSIPDVLVVETPVNANKQSPKLTDRLREISNSLKLLSTRPVSITAQKVGMEMPQKVGMETPQKVCMQHVQQMNIDVPEPKTPAMQLKFAQAEDPSNSFKARSAGIKNSLAQECLTFLNSANKEELKSLRGIGEKRANYIIELRENSPEPFKEVEHLRSILGMDRKEIKKMMSGIIES</sequence>